<evidence type="ECO:0000256" key="11">
    <source>
        <dbReference type="RuleBase" id="RU003783"/>
    </source>
</evidence>
<dbReference type="Pfam" id="PF01715">
    <property type="entry name" value="IPPT"/>
    <property type="match status" value="1"/>
</dbReference>
<comment type="subunit">
    <text evidence="10">Monomer.</text>
</comment>
<evidence type="ECO:0000256" key="10">
    <source>
        <dbReference type="HAMAP-Rule" id="MF_00185"/>
    </source>
</evidence>
<dbReference type="PANTHER" id="PTHR11088">
    <property type="entry name" value="TRNA DIMETHYLALLYLTRANSFERASE"/>
    <property type="match status" value="1"/>
</dbReference>
<dbReference type="Gene3D" id="3.40.50.300">
    <property type="entry name" value="P-loop containing nucleotide triphosphate hydrolases"/>
    <property type="match status" value="1"/>
</dbReference>
<keyword evidence="4 10" id="KW-0808">Transferase</keyword>
<organism evidence="14 15">
    <name type="scientific">Candidatus Wildermuthbacteria bacterium RIFCSPHIGHO2_12_FULL_40_12</name>
    <dbReference type="NCBI Taxonomy" id="1802457"/>
    <lineage>
        <taxon>Bacteria</taxon>
        <taxon>Candidatus Wildermuthiibacteriota</taxon>
    </lineage>
</organism>
<evidence type="ECO:0000256" key="8">
    <source>
        <dbReference type="ARBA" id="ARBA00022842"/>
    </source>
</evidence>
<evidence type="ECO:0000256" key="12">
    <source>
        <dbReference type="RuleBase" id="RU003784"/>
    </source>
</evidence>
<evidence type="ECO:0000256" key="5">
    <source>
        <dbReference type="ARBA" id="ARBA00022694"/>
    </source>
</evidence>
<evidence type="ECO:0000256" key="1">
    <source>
        <dbReference type="ARBA" id="ARBA00001946"/>
    </source>
</evidence>
<evidence type="ECO:0000256" key="2">
    <source>
        <dbReference type="ARBA" id="ARBA00003213"/>
    </source>
</evidence>
<dbReference type="EMBL" id="MHUC01000001">
    <property type="protein sequence ID" value="OHA71415.1"/>
    <property type="molecule type" value="Genomic_DNA"/>
</dbReference>
<evidence type="ECO:0000313" key="14">
    <source>
        <dbReference type="EMBL" id="OHA71415.1"/>
    </source>
</evidence>
<evidence type="ECO:0000256" key="13">
    <source>
        <dbReference type="RuleBase" id="RU003785"/>
    </source>
</evidence>
<dbReference type="InterPro" id="IPR018022">
    <property type="entry name" value="IPT"/>
</dbReference>
<dbReference type="GO" id="GO:0052381">
    <property type="term" value="F:tRNA dimethylallyltransferase activity"/>
    <property type="evidence" value="ECO:0007669"/>
    <property type="project" value="UniProtKB-UniRule"/>
</dbReference>
<accession>A0A1G2REZ1</accession>
<comment type="catalytic activity">
    <reaction evidence="9 10 11">
        <text>adenosine(37) in tRNA + dimethylallyl diphosphate = N(6)-dimethylallyladenosine(37) in tRNA + diphosphate</text>
        <dbReference type="Rhea" id="RHEA:26482"/>
        <dbReference type="Rhea" id="RHEA-COMP:10162"/>
        <dbReference type="Rhea" id="RHEA-COMP:10375"/>
        <dbReference type="ChEBI" id="CHEBI:33019"/>
        <dbReference type="ChEBI" id="CHEBI:57623"/>
        <dbReference type="ChEBI" id="CHEBI:74411"/>
        <dbReference type="ChEBI" id="CHEBI:74415"/>
        <dbReference type="EC" id="2.5.1.75"/>
    </reaction>
</comment>
<dbReference type="NCBIfam" id="TIGR00174">
    <property type="entry name" value="miaA"/>
    <property type="match status" value="1"/>
</dbReference>
<feature type="binding site" evidence="10">
    <location>
        <begin position="10"/>
        <end position="17"/>
    </location>
    <ligand>
        <name>ATP</name>
        <dbReference type="ChEBI" id="CHEBI:30616"/>
    </ligand>
</feature>
<evidence type="ECO:0000256" key="7">
    <source>
        <dbReference type="ARBA" id="ARBA00022840"/>
    </source>
</evidence>
<evidence type="ECO:0000256" key="4">
    <source>
        <dbReference type="ARBA" id="ARBA00022679"/>
    </source>
</evidence>
<comment type="caution">
    <text evidence="14">The sequence shown here is derived from an EMBL/GenBank/DDBJ whole genome shotgun (WGS) entry which is preliminary data.</text>
</comment>
<dbReference type="Proteomes" id="UP000177078">
    <property type="component" value="Unassembled WGS sequence"/>
</dbReference>
<keyword evidence="8 10" id="KW-0460">Magnesium</keyword>
<keyword evidence="6 10" id="KW-0547">Nucleotide-binding</keyword>
<comment type="cofactor">
    <cofactor evidence="1 10">
        <name>Mg(2+)</name>
        <dbReference type="ChEBI" id="CHEBI:18420"/>
    </cofactor>
</comment>
<evidence type="ECO:0000256" key="3">
    <source>
        <dbReference type="ARBA" id="ARBA00005842"/>
    </source>
</evidence>
<keyword evidence="5 10" id="KW-0819">tRNA processing</keyword>
<proteinExistence type="inferred from homology"/>
<comment type="caution">
    <text evidence="10">Lacks conserved residue(s) required for the propagation of feature annotation.</text>
</comment>
<feature type="site" description="Interaction with substrate tRNA" evidence="10">
    <location>
        <position position="124"/>
    </location>
</feature>
<dbReference type="GO" id="GO:0006400">
    <property type="term" value="P:tRNA modification"/>
    <property type="evidence" value="ECO:0007669"/>
    <property type="project" value="TreeGrafter"/>
</dbReference>
<feature type="binding site" evidence="10">
    <location>
        <begin position="12"/>
        <end position="17"/>
    </location>
    <ligand>
        <name>substrate</name>
    </ligand>
</feature>
<dbReference type="InterPro" id="IPR039657">
    <property type="entry name" value="Dimethylallyltransferase"/>
</dbReference>
<feature type="region of interest" description="Interaction with substrate tRNA" evidence="10">
    <location>
        <begin position="35"/>
        <end position="38"/>
    </location>
</feature>
<dbReference type="SUPFAM" id="SSF52540">
    <property type="entry name" value="P-loop containing nucleoside triphosphate hydrolases"/>
    <property type="match status" value="1"/>
</dbReference>
<evidence type="ECO:0000256" key="6">
    <source>
        <dbReference type="ARBA" id="ARBA00022741"/>
    </source>
</evidence>
<comment type="function">
    <text evidence="2 10 12">Catalyzes the transfer of a dimethylallyl group onto the adenine at position 37 in tRNAs that read codons beginning with uridine, leading to the formation of N6-(dimethylallyl)adenosine (i(6)A).</text>
</comment>
<dbReference type="HAMAP" id="MF_00185">
    <property type="entry name" value="IPP_trans"/>
    <property type="match status" value="1"/>
</dbReference>
<name>A0A1G2REZ1_9BACT</name>
<dbReference type="InterPro" id="IPR027417">
    <property type="entry name" value="P-loop_NTPase"/>
</dbReference>
<gene>
    <name evidence="10" type="primary">miaA</name>
    <name evidence="14" type="ORF">A3F15_02560</name>
</gene>
<feature type="site" description="Interaction with substrate tRNA" evidence="10">
    <location>
        <position position="101"/>
    </location>
</feature>
<dbReference type="PANTHER" id="PTHR11088:SF60">
    <property type="entry name" value="TRNA DIMETHYLALLYLTRANSFERASE"/>
    <property type="match status" value="1"/>
</dbReference>
<evidence type="ECO:0000313" key="15">
    <source>
        <dbReference type="Proteomes" id="UP000177078"/>
    </source>
</evidence>
<dbReference type="EC" id="2.5.1.75" evidence="10"/>
<dbReference type="GO" id="GO:0005524">
    <property type="term" value="F:ATP binding"/>
    <property type="evidence" value="ECO:0007669"/>
    <property type="project" value="UniProtKB-UniRule"/>
</dbReference>
<dbReference type="Gene3D" id="1.10.20.140">
    <property type="match status" value="1"/>
</dbReference>
<dbReference type="AlphaFoldDB" id="A0A1G2REZ1"/>
<comment type="similarity">
    <text evidence="3 10 13">Belongs to the IPP transferase family.</text>
</comment>
<evidence type="ECO:0000256" key="9">
    <source>
        <dbReference type="ARBA" id="ARBA00049563"/>
    </source>
</evidence>
<keyword evidence="7 10" id="KW-0067">ATP-binding</keyword>
<dbReference type="STRING" id="1802457.A3F15_02560"/>
<sequence length="307" mass="35613">MTKRIIVILGPTTSGKSNLAVRIARKFNGEIVSADSRQVYKGFDIGSGKVTKNEMMGIPHHLLSVANPKRKFTVAQYRKLALKAIEKIFENGKIPIICGGTGFYIQSIIDGIVIPKVKPDWKLRERLSKKTAEELFIWLRKIDPRRAKTIDPNNKRRLIRALEIVTTTKATVPLLQKKPLPFPVLLIGVKKTAPELKRLIQTRLLKRIKQGMINEVKRLKESGLSWKRLEELGLEYRYVSKYLQGKINRKEMIEKLQKEIEHFAKRQMTWFSRHWTGSCKAGKRDKEINWVENYQRAETLVKNFLKK</sequence>
<protein>
    <recommendedName>
        <fullName evidence="10">tRNA dimethylallyltransferase</fullName>
        <ecNumber evidence="10">2.5.1.75</ecNumber>
    </recommendedName>
    <alternativeName>
        <fullName evidence="10">Dimethylallyl diphosphate:tRNA dimethylallyltransferase</fullName>
        <shortName evidence="10">DMAPP:tRNA dimethylallyltransferase</shortName>
        <shortName evidence="10">DMATase</shortName>
    </alternativeName>
    <alternativeName>
        <fullName evidence="10">Isopentenyl-diphosphate:tRNA isopentenyltransferase</fullName>
        <shortName evidence="10">IPP transferase</shortName>
        <shortName evidence="10">IPPT</shortName>
        <shortName evidence="10">IPTase</shortName>
    </alternativeName>
</protein>
<reference evidence="14 15" key="1">
    <citation type="journal article" date="2016" name="Nat. Commun.">
        <title>Thousands of microbial genomes shed light on interconnected biogeochemical processes in an aquifer system.</title>
        <authorList>
            <person name="Anantharaman K."/>
            <person name="Brown C.T."/>
            <person name="Hug L.A."/>
            <person name="Sharon I."/>
            <person name="Castelle C.J."/>
            <person name="Probst A.J."/>
            <person name="Thomas B.C."/>
            <person name="Singh A."/>
            <person name="Wilkins M.J."/>
            <person name="Karaoz U."/>
            <person name="Brodie E.L."/>
            <person name="Williams K.H."/>
            <person name="Hubbard S.S."/>
            <person name="Banfield J.F."/>
        </authorList>
    </citation>
    <scope>NUCLEOTIDE SEQUENCE [LARGE SCALE GENOMIC DNA]</scope>
</reference>